<dbReference type="Pfam" id="PF00621">
    <property type="entry name" value="RhoGEF"/>
    <property type="match status" value="1"/>
</dbReference>
<keyword evidence="4" id="KW-1185">Reference proteome</keyword>
<evidence type="ECO:0000313" key="4">
    <source>
        <dbReference type="Proteomes" id="UP000291343"/>
    </source>
</evidence>
<gene>
    <name evidence="3" type="ORF">LSTR_LSTR010282</name>
</gene>
<name>A0A482XS83_LAOST</name>
<proteinExistence type="predicted"/>
<dbReference type="Proteomes" id="UP000291343">
    <property type="component" value="Unassembled WGS sequence"/>
</dbReference>
<dbReference type="InterPro" id="IPR000219">
    <property type="entry name" value="DH_dom"/>
</dbReference>
<feature type="compositionally biased region" description="Basic and acidic residues" evidence="1">
    <location>
        <begin position="269"/>
        <end position="303"/>
    </location>
</feature>
<sequence length="303" mass="34225">MEAVEGGSGGGTNRLRPSKLGRRLSRRLSLISRMPNLLAGGSSRDPSNLPSTSSRLEITVIAPDKTQRILNADNGDSVMDVVRLMLDEYSVQQPRLTLAGSRAEVDPGACASLLDGEILIVDEGLRKLRPQGDENSLYRATEHFLLDELDYIVSLRSIGELYANPIRRLGYLESDEYQEIFDAITGLVHVCQTLTQQLELVLDDWEVESSRIGQLFPDNFWSQYDDYQDVYRKARQLLREKTKDDDFVELCKLRRGAAKHSLQSLLDLPGKEKKSREDAGYKEEAEKDTVKGEERENYVKEGE</sequence>
<reference evidence="3 4" key="1">
    <citation type="journal article" date="2017" name="Gigascience">
        <title>Genome sequence of the small brown planthopper, Laodelphax striatellus.</title>
        <authorList>
            <person name="Zhu J."/>
            <person name="Jiang F."/>
            <person name="Wang X."/>
            <person name="Yang P."/>
            <person name="Bao Y."/>
            <person name="Zhao W."/>
            <person name="Wang W."/>
            <person name="Lu H."/>
            <person name="Wang Q."/>
            <person name="Cui N."/>
            <person name="Li J."/>
            <person name="Chen X."/>
            <person name="Luo L."/>
            <person name="Yu J."/>
            <person name="Kang L."/>
            <person name="Cui F."/>
        </authorList>
    </citation>
    <scope>NUCLEOTIDE SEQUENCE [LARGE SCALE GENOMIC DNA]</scope>
    <source>
        <strain evidence="3">Lst14</strain>
    </source>
</reference>
<protein>
    <recommendedName>
        <fullName evidence="2">DH domain-containing protein</fullName>
    </recommendedName>
</protein>
<dbReference type="AlphaFoldDB" id="A0A482XS83"/>
<dbReference type="PROSITE" id="PS50010">
    <property type="entry name" value="DH_2"/>
    <property type="match status" value="1"/>
</dbReference>
<feature type="region of interest" description="Disordered" evidence="1">
    <location>
        <begin position="268"/>
        <end position="303"/>
    </location>
</feature>
<dbReference type="SMR" id="A0A482XS83"/>
<evidence type="ECO:0000313" key="3">
    <source>
        <dbReference type="EMBL" id="RZF48319.1"/>
    </source>
</evidence>
<feature type="domain" description="DH" evidence="2">
    <location>
        <begin position="136"/>
        <end position="269"/>
    </location>
</feature>
<accession>A0A482XS83</accession>
<evidence type="ECO:0000259" key="2">
    <source>
        <dbReference type="PROSITE" id="PS50010"/>
    </source>
</evidence>
<dbReference type="SUPFAM" id="SSF48065">
    <property type="entry name" value="DBL homology domain (DH-domain)"/>
    <property type="match status" value="1"/>
</dbReference>
<organism evidence="3 4">
    <name type="scientific">Laodelphax striatellus</name>
    <name type="common">Small brown planthopper</name>
    <name type="synonym">Delphax striatella</name>
    <dbReference type="NCBI Taxonomy" id="195883"/>
    <lineage>
        <taxon>Eukaryota</taxon>
        <taxon>Metazoa</taxon>
        <taxon>Ecdysozoa</taxon>
        <taxon>Arthropoda</taxon>
        <taxon>Hexapoda</taxon>
        <taxon>Insecta</taxon>
        <taxon>Pterygota</taxon>
        <taxon>Neoptera</taxon>
        <taxon>Paraneoptera</taxon>
        <taxon>Hemiptera</taxon>
        <taxon>Auchenorrhyncha</taxon>
        <taxon>Fulgoroidea</taxon>
        <taxon>Delphacidae</taxon>
        <taxon>Criomorphinae</taxon>
        <taxon>Laodelphax</taxon>
    </lineage>
</organism>
<dbReference type="InterPro" id="IPR035899">
    <property type="entry name" value="DBL_dom_sf"/>
</dbReference>
<dbReference type="OrthoDB" id="6424969at2759"/>
<dbReference type="EMBL" id="QKKF02002576">
    <property type="protein sequence ID" value="RZF48319.1"/>
    <property type="molecule type" value="Genomic_DNA"/>
</dbReference>
<dbReference type="Gene3D" id="1.20.900.10">
    <property type="entry name" value="Dbl homology (DH) domain"/>
    <property type="match status" value="1"/>
</dbReference>
<dbReference type="InParanoid" id="A0A482XS83"/>
<dbReference type="GO" id="GO:0005085">
    <property type="term" value="F:guanyl-nucleotide exchange factor activity"/>
    <property type="evidence" value="ECO:0007669"/>
    <property type="project" value="InterPro"/>
</dbReference>
<evidence type="ECO:0000256" key="1">
    <source>
        <dbReference type="SAM" id="MobiDB-lite"/>
    </source>
</evidence>
<comment type="caution">
    <text evidence="3">The sequence shown here is derived from an EMBL/GenBank/DDBJ whole genome shotgun (WGS) entry which is preliminary data.</text>
</comment>